<protein>
    <submittedName>
        <fullName evidence="1">Uncharacterized protein</fullName>
    </submittedName>
</protein>
<sequence>MLGSYGQPNNQPLFGWILVAKDVSSTSSALKKPLDYTLVWNSASVKVSQDSPGYVWLPKAPDGYKALGHVVTTTPDKPSLDKIKCVRQDLTEQCEAYSWIWGTGGDSDPNSFNFYAVRPSNRGTQALGVGVGAFVAQNGGTNSSLSITCLKNTNAISKSMPNLKQIGALLQTYSPILYLHPDEEFQPSSVDWFFSNGALLYQRGKESNPVKIAPNGTNLPQDPHTDGAYWLDLPADADNKERVKKEICKVLNLMYM</sequence>
<dbReference type="EMBL" id="BT134885">
    <property type="protein sequence ID" value="AFK34680.1"/>
    <property type="molecule type" value="mRNA"/>
</dbReference>
<organism evidence="1">
    <name type="scientific">Lotus japonicus</name>
    <name type="common">Lotus corniculatus var. japonicus</name>
    <dbReference type="NCBI Taxonomy" id="34305"/>
    <lineage>
        <taxon>Eukaryota</taxon>
        <taxon>Viridiplantae</taxon>
        <taxon>Streptophyta</taxon>
        <taxon>Embryophyta</taxon>
        <taxon>Tracheophyta</taxon>
        <taxon>Spermatophyta</taxon>
        <taxon>Magnoliopsida</taxon>
        <taxon>eudicotyledons</taxon>
        <taxon>Gunneridae</taxon>
        <taxon>Pentapetalae</taxon>
        <taxon>rosids</taxon>
        <taxon>fabids</taxon>
        <taxon>Fabales</taxon>
        <taxon>Fabaceae</taxon>
        <taxon>Papilionoideae</taxon>
        <taxon>50 kb inversion clade</taxon>
        <taxon>NPAAA clade</taxon>
        <taxon>Hologalegina</taxon>
        <taxon>robinioid clade</taxon>
        <taxon>Loteae</taxon>
        <taxon>Lotus</taxon>
    </lineage>
</organism>
<dbReference type="Pfam" id="PF06101">
    <property type="entry name" value="Vps62"/>
    <property type="match status" value="1"/>
</dbReference>
<reference evidence="1" key="1">
    <citation type="submission" date="2012-05" db="EMBL/GenBank/DDBJ databases">
        <authorList>
            <person name="Krishnakumar V."/>
            <person name="Cheung F."/>
            <person name="Xiao Y."/>
            <person name="Chan A."/>
            <person name="Moskal W.A."/>
            <person name="Town C.D."/>
        </authorList>
    </citation>
    <scope>NUCLEOTIDE SEQUENCE</scope>
</reference>
<dbReference type="PANTHER" id="PTHR48152">
    <property type="entry name" value="F1C9.34 PROTEIN"/>
    <property type="match status" value="1"/>
</dbReference>
<dbReference type="InterPro" id="IPR009291">
    <property type="entry name" value="Vps62"/>
</dbReference>
<accession>I3S338</accession>
<evidence type="ECO:0000313" key="1">
    <source>
        <dbReference type="EMBL" id="AFK34680.1"/>
    </source>
</evidence>
<dbReference type="AlphaFoldDB" id="I3S338"/>
<dbReference type="PANTHER" id="PTHR48152:SF3">
    <property type="entry name" value="DUF946 FAMILY PROTEIN (DUF946)"/>
    <property type="match status" value="1"/>
</dbReference>
<proteinExistence type="evidence at transcript level"/>
<name>I3S338_LOTJA</name>